<feature type="compositionally biased region" description="Polar residues" evidence="1">
    <location>
        <begin position="338"/>
        <end position="357"/>
    </location>
</feature>
<feature type="transmembrane region" description="Helical" evidence="2">
    <location>
        <begin position="169"/>
        <end position="189"/>
    </location>
</feature>
<feature type="region of interest" description="Disordered" evidence="1">
    <location>
        <begin position="1"/>
        <end position="28"/>
    </location>
</feature>
<keyword evidence="2" id="KW-0472">Membrane</keyword>
<feature type="region of interest" description="Disordered" evidence="1">
    <location>
        <begin position="295"/>
        <end position="364"/>
    </location>
</feature>
<feature type="region of interest" description="Disordered" evidence="1">
    <location>
        <begin position="392"/>
        <end position="442"/>
    </location>
</feature>
<organism evidence="3 4">
    <name type="scientific">Durusdinium trenchii</name>
    <dbReference type="NCBI Taxonomy" id="1381693"/>
    <lineage>
        <taxon>Eukaryota</taxon>
        <taxon>Sar</taxon>
        <taxon>Alveolata</taxon>
        <taxon>Dinophyceae</taxon>
        <taxon>Suessiales</taxon>
        <taxon>Symbiodiniaceae</taxon>
        <taxon>Durusdinium</taxon>
    </lineage>
</organism>
<gene>
    <name evidence="3" type="ORF">SCF082_LOCUS48174</name>
</gene>
<keyword evidence="2" id="KW-1133">Transmembrane helix</keyword>
<name>A0ABP0RT14_9DINO</name>
<evidence type="ECO:0000256" key="1">
    <source>
        <dbReference type="SAM" id="MobiDB-lite"/>
    </source>
</evidence>
<keyword evidence="2" id="KW-0812">Transmembrane</keyword>
<evidence type="ECO:0000256" key="2">
    <source>
        <dbReference type="SAM" id="Phobius"/>
    </source>
</evidence>
<reference evidence="3 4" key="1">
    <citation type="submission" date="2024-02" db="EMBL/GenBank/DDBJ databases">
        <authorList>
            <person name="Chen Y."/>
            <person name="Shah S."/>
            <person name="Dougan E. K."/>
            <person name="Thang M."/>
            <person name="Chan C."/>
        </authorList>
    </citation>
    <scope>NUCLEOTIDE SEQUENCE [LARGE SCALE GENOMIC DNA]</scope>
</reference>
<keyword evidence="4" id="KW-1185">Reference proteome</keyword>
<accession>A0ABP0RT14</accession>
<feature type="compositionally biased region" description="Basic and acidic residues" evidence="1">
    <location>
        <begin position="301"/>
        <end position="326"/>
    </location>
</feature>
<evidence type="ECO:0000313" key="4">
    <source>
        <dbReference type="Proteomes" id="UP001642464"/>
    </source>
</evidence>
<sequence length="442" mass="48158">MKVESEDFAIPLPPEAKPKSPSADPVSFGEATGVVAEREVAGNTAWISQNSLEGLQRCPGWQVIELSFTLSGLCCWTTMCMLDLFGYWPYLESDGLPSQVLSLSVLVISCTAFGLRQYCVVRAKDIAGRASQCRYQYQLVVLLASQWSLLCGAITWLVLHVSMERQSQVIAGLLAVLTILALLLCNLVYMLQRRRFVHAAGETPKEHDAVASRTSHEIEAFGCHSPPSCHWAFLSPKIDLALASMTPALETDVPLHSVQPTDLFEDGPAIRPVQSDGGLSDNFIGHIMSGRSTCLTNARPSDIEKNVSDGSERQKKNVEFHEEPHRSSRGRWRPLFPTMSSLAMSPTASRGSMSTGLGESLRRGGSKFKFETEAEVEASLRKEITRHTLDVDSVFKRGSSPSPSMTSQQSQISSSKKEGLKSSRASSSSGLSDVSGDGQRTS</sequence>
<protein>
    <recommendedName>
        <fullName evidence="5">Transmembrane protein</fullName>
    </recommendedName>
</protein>
<feature type="transmembrane region" description="Helical" evidence="2">
    <location>
        <begin position="66"/>
        <end position="88"/>
    </location>
</feature>
<feature type="transmembrane region" description="Helical" evidence="2">
    <location>
        <begin position="100"/>
        <end position="118"/>
    </location>
</feature>
<dbReference type="EMBL" id="CAXAMM010042128">
    <property type="protein sequence ID" value="CAK9103129.1"/>
    <property type="molecule type" value="Genomic_DNA"/>
</dbReference>
<feature type="compositionally biased region" description="Low complexity" evidence="1">
    <location>
        <begin position="422"/>
        <end position="442"/>
    </location>
</feature>
<dbReference type="Proteomes" id="UP001642464">
    <property type="component" value="Unassembled WGS sequence"/>
</dbReference>
<proteinExistence type="predicted"/>
<feature type="transmembrane region" description="Helical" evidence="2">
    <location>
        <begin position="139"/>
        <end position="163"/>
    </location>
</feature>
<comment type="caution">
    <text evidence="3">The sequence shown here is derived from an EMBL/GenBank/DDBJ whole genome shotgun (WGS) entry which is preliminary data.</text>
</comment>
<evidence type="ECO:0000313" key="3">
    <source>
        <dbReference type="EMBL" id="CAK9103129.1"/>
    </source>
</evidence>
<evidence type="ECO:0008006" key="5">
    <source>
        <dbReference type="Google" id="ProtNLM"/>
    </source>
</evidence>
<feature type="compositionally biased region" description="Low complexity" evidence="1">
    <location>
        <begin position="399"/>
        <end position="414"/>
    </location>
</feature>